<accession>A0ABU1TPF7</accession>
<dbReference type="RefSeq" id="WP_310025935.1">
    <property type="nucleotide sequence ID" value="NZ_JAVDVI010000006.1"/>
</dbReference>
<feature type="transmembrane region" description="Helical" evidence="1">
    <location>
        <begin position="164"/>
        <end position="182"/>
    </location>
</feature>
<gene>
    <name evidence="2" type="ORF">J2X31_001704</name>
</gene>
<dbReference type="Proteomes" id="UP001255185">
    <property type="component" value="Unassembled WGS sequence"/>
</dbReference>
<evidence type="ECO:0000313" key="3">
    <source>
        <dbReference type="Proteomes" id="UP001255185"/>
    </source>
</evidence>
<feature type="transmembrane region" description="Helical" evidence="1">
    <location>
        <begin position="93"/>
        <end position="109"/>
    </location>
</feature>
<dbReference type="EMBL" id="JAVDVI010000006">
    <property type="protein sequence ID" value="MDR6967692.1"/>
    <property type="molecule type" value="Genomic_DNA"/>
</dbReference>
<feature type="transmembrane region" description="Helical" evidence="1">
    <location>
        <begin position="7"/>
        <end position="24"/>
    </location>
</feature>
<keyword evidence="1" id="KW-1133">Transmembrane helix</keyword>
<feature type="transmembrane region" description="Helical" evidence="1">
    <location>
        <begin position="36"/>
        <end position="55"/>
    </location>
</feature>
<organism evidence="2 3">
    <name type="scientific">Flavobacterium arsenatis</name>
    <dbReference type="NCBI Taxonomy" id="1484332"/>
    <lineage>
        <taxon>Bacteria</taxon>
        <taxon>Pseudomonadati</taxon>
        <taxon>Bacteroidota</taxon>
        <taxon>Flavobacteriia</taxon>
        <taxon>Flavobacteriales</taxon>
        <taxon>Flavobacteriaceae</taxon>
        <taxon>Flavobacterium</taxon>
    </lineage>
</organism>
<keyword evidence="1" id="KW-0812">Transmembrane</keyword>
<comment type="caution">
    <text evidence="2">The sequence shown here is derived from an EMBL/GenBank/DDBJ whole genome shotgun (WGS) entry which is preliminary data.</text>
</comment>
<protein>
    <submittedName>
        <fullName evidence="2">Uncharacterized protein</fullName>
    </submittedName>
</protein>
<sequence>MIKYFKTILYVLTALVYLDIVMHPNKSFSFLKINQFMLSLIALVTLISLLSLIVASFTRKLYNVRKIASVLFLLSAAIICNELLFSYSFHQPLVFLIGLTLLAPFPFVLDELIHIEKKKNIYFVVLFSLIVLISTLVFFIVFYVPYEDYLGGLPIMFVHHWIRNWIIAIAIVSIVFGILKIISSRKDVH</sequence>
<evidence type="ECO:0000256" key="1">
    <source>
        <dbReference type="SAM" id="Phobius"/>
    </source>
</evidence>
<evidence type="ECO:0000313" key="2">
    <source>
        <dbReference type="EMBL" id="MDR6967692.1"/>
    </source>
</evidence>
<keyword evidence="1" id="KW-0472">Membrane</keyword>
<reference evidence="2 3" key="1">
    <citation type="submission" date="2023-07" db="EMBL/GenBank/DDBJ databases">
        <title>Sorghum-associated microbial communities from plants grown in Nebraska, USA.</title>
        <authorList>
            <person name="Schachtman D."/>
        </authorList>
    </citation>
    <scope>NUCLEOTIDE SEQUENCE [LARGE SCALE GENOMIC DNA]</scope>
    <source>
        <strain evidence="2 3">3773</strain>
    </source>
</reference>
<feature type="transmembrane region" description="Helical" evidence="1">
    <location>
        <begin position="121"/>
        <end position="144"/>
    </location>
</feature>
<proteinExistence type="predicted"/>
<feature type="transmembrane region" description="Helical" evidence="1">
    <location>
        <begin position="67"/>
        <end position="87"/>
    </location>
</feature>
<name>A0ABU1TPF7_9FLAO</name>
<keyword evidence="3" id="KW-1185">Reference proteome</keyword>